<accession>A0A3M8BWS7</accession>
<organism evidence="1 2">
    <name type="scientific">Brevibacillus invocatus</name>
    <dbReference type="NCBI Taxonomy" id="173959"/>
    <lineage>
        <taxon>Bacteria</taxon>
        <taxon>Bacillati</taxon>
        <taxon>Bacillota</taxon>
        <taxon>Bacilli</taxon>
        <taxon>Bacillales</taxon>
        <taxon>Paenibacillaceae</taxon>
        <taxon>Brevibacillus</taxon>
    </lineage>
</organism>
<dbReference type="EMBL" id="RHHR01000049">
    <property type="protein sequence ID" value="RNB67799.1"/>
    <property type="molecule type" value="Genomic_DNA"/>
</dbReference>
<gene>
    <name evidence="1" type="ORF">EDM52_21795</name>
</gene>
<keyword evidence="2" id="KW-1185">Reference proteome</keyword>
<proteinExistence type="predicted"/>
<sequence length="62" mass="6871">MRQNALPYAPGKLAPAGGHTHNQLHDTLCWTQTAQEGLLLSIQQEKPLLRKELFSITCGRTS</sequence>
<reference evidence="1 2" key="1">
    <citation type="submission" date="2018-10" db="EMBL/GenBank/DDBJ databases">
        <title>Phylogenomics of Brevibacillus.</title>
        <authorList>
            <person name="Dunlap C."/>
        </authorList>
    </citation>
    <scope>NUCLEOTIDE SEQUENCE [LARGE SCALE GENOMIC DNA]</scope>
    <source>
        <strain evidence="1 2">JCM 12215</strain>
    </source>
</reference>
<protein>
    <submittedName>
        <fullName evidence="1">Uncharacterized protein</fullName>
    </submittedName>
</protein>
<evidence type="ECO:0000313" key="2">
    <source>
        <dbReference type="Proteomes" id="UP000282028"/>
    </source>
</evidence>
<dbReference type="Proteomes" id="UP000282028">
    <property type="component" value="Unassembled WGS sequence"/>
</dbReference>
<evidence type="ECO:0000313" key="1">
    <source>
        <dbReference type="EMBL" id="RNB67799.1"/>
    </source>
</evidence>
<name>A0A3M8BWS7_9BACL</name>
<comment type="caution">
    <text evidence="1">The sequence shown here is derived from an EMBL/GenBank/DDBJ whole genome shotgun (WGS) entry which is preliminary data.</text>
</comment>
<dbReference type="AlphaFoldDB" id="A0A3M8BWS7"/>